<feature type="transmembrane region" description="Helical" evidence="1">
    <location>
        <begin position="266"/>
        <end position="289"/>
    </location>
</feature>
<name>L0NCE5_9HYPH</name>
<evidence type="ECO:0000313" key="3">
    <source>
        <dbReference type="Proteomes" id="UP000010792"/>
    </source>
</evidence>
<dbReference type="AlphaFoldDB" id="L0NCE5"/>
<dbReference type="EMBL" id="FO082820">
    <property type="protein sequence ID" value="CCF18768.1"/>
    <property type="molecule type" value="Genomic_DNA"/>
</dbReference>
<evidence type="ECO:0000256" key="1">
    <source>
        <dbReference type="SAM" id="Phobius"/>
    </source>
</evidence>
<sequence length="459" mass="51514">MYFLSVVAVTVFYLVYHMLAFSNWEYFSSPYVESLLFSALVCIVAALYPSYVPGPLSPPRNLAILLLVFFPIFSLAYISTPDLGKWYLRYYSSTDFEKNLAVATFYTVISLPLFVIGYGIGEQSAATRSRAHETEVFRTTGLGFFLVLLVIAIGFVGMVIYAGSIGGIGVVISEMQSISNRIAWREISSRWYYAGMVLMTAPAVLALAAIYQKKSLTHIVATAALMIFASAILIITQASREKAIFPLILFAVALFVFRRKDGRSSYGMYIAAIIVMFILVSAFVAQSFLRSGSDGTFDITDILSDFNRLDVTAVMFVDYFTAGNDLLFGLPLLAYPNQFMVKLFEFEPIYNTSALLHRFIFLGDLNAGNPGSPLAGELYMNFGLAGFLLFPIFGFVLARMYVNLHKSNYAFWNTIFFVVTLYFFVFKMCIYTGLSESILMMALVYLPLILWKYMLRVRA</sequence>
<organism evidence="2 3">
    <name type="scientific">Pseudorhizobium banfieldiae</name>
    <dbReference type="NCBI Taxonomy" id="1125847"/>
    <lineage>
        <taxon>Bacteria</taxon>
        <taxon>Pseudomonadati</taxon>
        <taxon>Pseudomonadota</taxon>
        <taxon>Alphaproteobacteria</taxon>
        <taxon>Hyphomicrobiales</taxon>
        <taxon>Rhizobiaceae</taxon>
        <taxon>Rhizobium/Agrobacterium group</taxon>
        <taxon>Pseudorhizobium</taxon>
    </lineage>
</organism>
<dbReference type="STRING" id="1125847.NT26_1044"/>
<evidence type="ECO:0008006" key="4">
    <source>
        <dbReference type="Google" id="ProtNLM"/>
    </source>
</evidence>
<feature type="transmembrane region" description="Helical" evidence="1">
    <location>
        <begin position="142"/>
        <end position="171"/>
    </location>
</feature>
<feature type="transmembrane region" description="Helical" evidence="1">
    <location>
        <begin position="218"/>
        <end position="237"/>
    </location>
</feature>
<feature type="transmembrane region" description="Helical" evidence="1">
    <location>
        <begin position="30"/>
        <end position="50"/>
    </location>
</feature>
<gene>
    <name evidence="2" type="ORF">NT26_1044</name>
</gene>
<feature type="transmembrane region" description="Helical" evidence="1">
    <location>
        <begin position="243"/>
        <end position="259"/>
    </location>
</feature>
<feature type="transmembrane region" description="Helical" evidence="1">
    <location>
        <begin position="62"/>
        <end position="80"/>
    </location>
</feature>
<feature type="transmembrane region" description="Helical" evidence="1">
    <location>
        <begin position="191"/>
        <end position="211"/>
    </location>
</feature>
<accession>L0NCE5</accession>
<feature type="transmembrane region" description="Helical" evidence="1">
    <location>
        <begin position="100"/>
        <end position="121"/>
    </location>
</feature>
<keyword evidence="1" id="KW-0472">Membrane</keyword>
<protein>
    <recommendedName>
        <fullName evidence="4">Oligosaccharide repeat unit polymerase</fullName>
    </recommendedName>
</protein>
<dbReference type="Proteomes" id="UP000010792">
    <property type="component" value="Chromosome"/>
</dbReference>
<dbReference type="NCBIfam" id="TIGR04370">
    <property type="entry name" value="glyco_rpt_poly"/>
    <property type="match status" value="1"/>
</dbReference>
<feature type="transmembrane region" description="Helical" evidence="1">
    <location>
        <begin position="409"/>
        <end position="426"/>
    </location>
</feature>
<keyword evidence="1" id="KW-0812">Transmembrane</keyword>
<keyword evidence="1" id="KW-1133">Transmembrane helix</keyword>
<dbReference type="KEGG" id="rht:NT26_1044"/>
<feature type="transmembrane region" description="Helical" evidence="1">
    <location>
        <begin position="378"/>
        <end position="397"/>
    </location>
</feature>
<proteinExistence type="predicted"/>
<reference evidence="2 3" key="1">
    <citation type="journal article" date="2013" name="Genome Biol. Evol.">
        <title>Life in an arsenic-containing gold mine: genome and physiology of the autotrophic arsenite-oxidizing bacterium rhizobium sp. NT-26.</title>
        <authorList>
            <person name="Andres J."/>
            <person name="Arsene-Ploetze F."/>
            <person name="Barbe V."/>
            <person name="Brochier-Armanet C."/>
            <person name="Cleiss-Arnold J."/>
            <person name="Coppee J.Y."/>
            <person name="Dillies M.A."/>
            <person name="Geist"/>
            <person name="L"/>
            <person name="Joublin A."/>
            <person name="Koechler S."/>
            <person name="Lassalle F."/>
            <person name="Marchal M."/>
            <person name="Medigue C."/>
            <person name="Muller D."/>
            <person name="Nesme X."/>
            <person name="Plewniak F."/>
            <person name="Proux C."/>
            <person name="Ramirez-Bahena M.H."/>
            <person name="Schenowitz C."/>
            <person name="Sismeiro O."/>
            <person name="Vallenet D."/>
            <person name="Santini J.M."/>
            <person name="Bertin P.N."/>
        </authorList>
    </citation>
    <scope>NUCLEOTIDE SEQUENCE [LARGE SCALE GENOMIC DNA]</scope>
    <source>
        <strain evidence="2 3">NT-26</strain>
    </source>
</reference>
<evidence type="ECO:0000313" key="2">
    <source>
        <dbReference type="EMBL" id="CCF18768.1"/>
    </source>
</evidence>
<keyword evidence="3" id="KW-1185">Reference proteome</keyword>
<feature type="transmembrane region" description="Helical" evidence="1">
    <location>
        <begin position="438"/>
        <end position="455"/>
    </location>
</feature>